<dbReference type="AlphaFoldDB" id="A0A1D6M206"/>
<dbReference type="InterPro" id="IPR001471">
    <property type="entry name" value="AP2/ERF_dom"/>
</dbReference>
<dbReference type="GO" id="GO:0003677">
    <property type="term" value="F:DNA binding"/>
    <property type="evidence" value="ECO:0007669"/>
    <property type="project" value="UniProtKB-KW"/>
</dbReference>
<evidence type="ECO:0000256" key="2">
    <source>
        <dbReference type="ARBA" id="ARBA00023015"/>
    </source>
</evidence>
<protein>
    <submittedName>
        <fullName evidence="6">Ethylene-responsive transcription factor RAP2-3</fullName>
    </submittedName>
</protein>
<dbReference type="GO" id="GO:0009873">
    <property type="term" value="P:ethylene-activated signaling pathway"/>
    <property type="evidence" value="ECO:0007669"/>
    <property type="project" value="InterPro"/>
</dbReference>
<dbReference type="Pfam" id="PF00847">
    <property type="entry name" value="AP2"/>
    <property type="match status" value="1"/>
</dbReference>
<dbReference type="GO" id="GO:0005634">
    <property type="term" value="C:nucleus"/>
    <property type="evidence" value="ECO:0007669"/>
    <property type="project" value="UniProtKB-SubCell"/>
</dbReference>
<dbReference type="SMR" id="A0A1D6M206"/>
<keyword evidence="5" id="KW-0539">Nucleus</keyword>
<dbReference type="InterPro" id="IPR036955">
    <property type="entry name" value="AP2/ERF_dom_sf"/>
</dbReference>
<name>A0A1D6M206_MAIZE</name>
<evidence type="ECO:0000256" key="1">
    <source>
        <dbReference type="ARBA" id="ARBA00004123"/>
    </source>
</evidence>
<dbReference type="ExpressionAtlas" id="A0A1D6M206">
    <property type="expression patterns" value="baseline and differential"/>
</dbReference>
<evidence type="ECO:0000256" key="3">
    <source>
        <dbReference type="ARBA" id="ARBA00023125"/>
    </source>
</evidence>
<dbReference type="PANTHER" id="PTHR31190:SF487">
    <property type="entry name" value="OS05G0361700 PROTEIN"/>
    <property type="match status" value="1"/>
</dbReference>
<dbReference type="SMART" id="SM00380">
    <property type="entry name" value="AP2"/>
    <property type="match status" value="1"/>
</dbReference>
<comment type="subcellular location">
    <subcellularLocation>
        <location evidence="1">Nucleus</location>
    </subcellularLocation>
</comment>
<evidence type="ECO:0000256" key="5">
    <source>
        <dbReference type="ARBA" id="ARBA00023242"/>
    </source>
</evidence>
<gene>
    <name evidence="6" type="ORF">ZEAMMB73_Zm00001d037941</name>
</gene>
<evidence type="ECO:0000256" key="4">
    <source>
        <dbReference type="ARBA" id="ARBA00023163"/>
    </source>
</evidence>
<organism evidence="6">
    <name type="scientific">Zea mays</name>
    <name type="common">Maize</name>
    <dbReference type="NCBI Taxonomy" id="4577"/>
    <lineage>
        <taxon>Eukaryota</taxon>
        <taxon>Viridiplantae</taxon>
        <taxon>Streptophyta</taxon>
        <taxon>Embryophyta</taxon>
        <taxon>Tracheophyta</taxon>
        <taxon>Spermatophyta</taxon>
        <taxon>Magnoliopsida</taxon>
        <taxon>Liliopsida</taxon>
        <taxon>Poales</taxon>
        <taxon>Poaceae</taxon>
        <taxon>PACMAD clade</taxon>
        <taxon>Panicoideae</taxon>
        <taxon>Andropogonodae</taxon>
        <taxon>Andropogoneae</taxon>
        <taxon>Tripsacinae</taxon>
        <taxon>Zea</taxon>
    </lineage>
</organism>
<dbReference type="GO" id="GO:0003700">
    <property type="term" value="F:DNA-binding transcription factor activity"/>
    <property type="evidence" value="ECO:0007669"/>
    <property type="project" value="InterPro"/>
</dbReference>
<proteinExistence type="predicted"/>
<sequence>MCGGAIIADFVPAGARRPATDDTMSASILSGEDHPELPLPLPAPAPGRKTAYRGIRRRPWGRWAAEIRDPRKGARVWLGTYATPERRKSAATEESSASSPPPPAAAAAVVVAGGGEEALRDCMSGLEAFLGLQNADEGGGVEAWDAVDLMLA</sequence>
<dbReference type="Gene3D" id="3.30.730.10">
    <property type="entry name" value="AP2/ERF domain"/>
    <property type="match status" value="1"/>
</dbReference>
<keyword evidence="4" id="KW-0804">Transcription</keyword>
<dbReference type="PROSITE" id="PS51032">
    <property type="entry name" value="AP2_ERF"/>
    <property type="match status" value="1"/>
</dbReference>
<reference evidence="6" key="1">
    <citation type="submission" date="2015-12" db="EMBL/GenBank/DDBJ databases">
        <title>Update maize B73 reference genome by single molecule sequencing technologies.</title>
        <authorList>
            <consortium name="Maize Genome Sequencing Project"/>
            <person name="Ware D."/>
        </authorList>
    </citation>
    <scope>NUCLEOTIDE SEQUENCE</scope>
    <source>
        <tissue evidence="6">Seedling</tissue>
    </source>
</reference>
<dbReference type="EMBL" id="CM000782">
    <property type="protein sequence ID" value="AQK85265.1"/>
    <property type="molecule type" value="Genomic_DNA"/>
</dbReference>
<dbReference type="InterPro" id="IPR016177">
    <property type="entry name" value="DNA-bd_dom_sf"/>
</dbReference>
<evidence type="ECO:0000313" key="6">
    <source>
        <dbReference type="EMBL" id="AQK85265.1"/>
    </source>
</evidence>
<dbReference type="PRINTS" id="PR00367">
    <property type="entry name" value="ETHRSPELEMNT"/>
</dbReference>
<keyword evidence="2" id="KW-0805">Transcription regulation</keyword>
<dbReference type="InterPro" id="IPR044808">
    <property type="entry name" value="ERF_plant"/>
</dbReference>
<dbReference type="PANTHER" id="PTHR31190">
    <property type="entry name" value="DNA-BINDING DOMAIN"/>
    <property type="match status" value="1"/>
</dbReference>
<dbReference type="CDD" id="cd00018">
    <property type="entry name" value="AP2"/>
    <property type="match status" value="1"/>
</dbReference>
<keyword evidence="3" id="KW-0238">DNA-binding</keyword>
<dbReference type="SUPFAM" id="SSF54171">
    <property type="entry name" value="DNA-binding domain"/>
    <property type="match status" value="1"/>
</dbReference>
<accession>A0A1D6M206</accession>